<organism evidence="3 4">
    <name type="scientific">Actinomyces ruminis</name>
    <dbReference type="NCBI Taxonomy" id="1937003"/>
    <lineage>
        <taxon>Bacteria</taxon>
        <taxon>Bacillati</taxon>
        <taxon>Actinomycetota</taxon>
        <taxon>Actinomycetes</taxon>
        <taxon>Actinomycetales</taxon>
        <taxon>Actinomycetaceae</taxon>
        <taxon>Actinomyces</taxon>
    </lineage>
</organism>
<evidence type="ECO:0000313" key="4">
    <source>
        <dbReference type="Proteomes" id="UP000194577"/>
    </source>
</evidence>
<reference evidence="3 4" key="1">
    <citation type="submission" date="2017-10" db="EMBL/GenBank/DDBJ databases">
        <title>Draft genome sequence of cellulolytic Actinomyces sp CtC72 isolated from cattle rumen fluid.</title>
        <authorList>
            <person name="Joshi A.J."/>
            <person name="Vasudevan G."/>
            <person name="Lanjekar V.B."/>
            <person name="Hivarkar S."/>
            <person name="Engineer A."/>
            <person name="Pore S.D."/>
            <person name="Dhakephalkar P.K."/>
            <person name="Dagar S."/>
        </authorList>
    </citation>
    <scope>NUCLEOTIDE SEQUENCE [LARGE SCALE GENOMIC DNA]</scope>
    <source>
        <strain evidence="4">CtC72</strain>
    </source>
</reference>
<evidence type="ECO:0000256" key="2">
    <source>
        <dbReference type="SAM" id="Phobius"/>
    </source>
</evidence>
<dbReference type="Pfam" id="PF06210">
    <property type="entry name" value="DUF1003"/>
    <property type="match status" value="1"/>
</dbReference>
<feature type="compositionally biased region" description="Basic and acidic residues" evidence="1">
    <location>
        <begin position="161"/>
        <end position="178"/>
    </location>
</feature>
<sequence length="223" mass="25041">MPDQLDQPLSKNRSRWMRWTHPSRSRSDGFGRFAEATARFMGSPKFVLYMTVFVVAWIAANILLVKINDGAAWDPYPFILLNLAFSTQASYSAPLILLAQNRQDDRDRVTAEQDRQRAERNLEDTEYLTREIASLRLAMNDVATRDFVRSELRSVLEELLEEEQRTREELHEDLKEGDDKEPEPADGAPTGEASGRPGPDAVGAHPDTAKAAAPAAQQDAEEA</sequence>
<dbReference type="EMBL" id="MTPX02000082">
    <property type="protein sequence ID" value="PHP51761.1"/>
    <property type="molecule type" value="Genomic_DNA"/>
</dbReference>
<dbReference type="PANTHER" id="PTHR41386">
    <property type="entry name" value="INTEGRAL MEMBRANE PROTEIN-RELATED"/>
    <property type="match status" value="1"/>
</dbReference>
<protein>
    <submittedName>
        <fullName evidence="3">DUF1003 domain-containing protein</fullName>
    </submittedName>
</protein>
<keyword evidence="2" id="KW-1133">Transmembrane helix</keyword>
<keyword evidence="2" id="KW-0812">Transmembrane</keyword>
<comment type="caution">
    <text evidence="3">The sequence shown here is derived from an EMBL/GenBank/DDBJ whole genome shotgun (WGS) entry which is preliminary data.</text>
</comment>
<dbReference type="InterPro" id="IPR010406">
    <property type="entry name" value="DUF1003"/>
</dbReference>
<evidence type="ECO:0000256" key="1">
    <source>
        <dbReference type="SAM" id="MobiDB-lite"/>
    </source>
</evidence>
<keyword evidence="2" id="KW-0472">Membrane</keyword>
<evidence type="ECO:0000313" key="3">
    <source>
        <dbReference type="EMBL" id="PHP51761.1"/>
    </source>
</evidence>
<feature type="transmembrane region" description="Helical" evidence="2">
    <location>
        <begin position="76"/>
        <end position="98"/>
    </location>
</feature>
<feature type="region of interest" description="Disordered" evidence="1">
    <location>
        <begin position="161"/>
        <end position="223"/>
    </location>
</feature>
<accession>A0ABX4M8Y6</accession>
<dbReference type="Proteomes" id="UP000194577">
    <property type="component" value="Unassembled WGS sequence"/>
</dbReference>
<name>A0ABX4M8Y6_9ACTO</name>
<proteinExistence type="predicted"/>
<dbReference type="RefSeq" id="WP_086614625.1">
    <property type="nucleotide sequence ID" value="NZ_MTPX02000082.1"/>
</dbReference>
<dbReference type="PANTHER" id="PTHR41386:SF1">
    <property type="entry name" value="MEMBRANE PROTEIN"/>
    <property type="match status" value="1"/>
</dbReference>
<keyword evidence="4" id="KW-1185">Reference proteome</keyword>
<gene>
    <name evidence="3" type="ORF">BW737_015075</name>
</gene>
<feature type="compositionally biased region" description="Low complexity" evidence="1">
    <location>
        <begin position="204"/>
        <end position="223"/>
    </location>
</feature>
<feature type="transmembrane region" description="Helical" evidence="2">
    <location>
        <begin position="46"/>
        <end position="64"/>
    </location>
</feature>